<evidence type="ECO:0000313" key="6">
    <source>
        <dbReference type="Proteomes" id="UP001169069"/>
    </source>
</evidence>
<evidence type="ECO:0000259" key="4">
    <source>
        <dbReference type="PROSITE" id="PS50887"/>
    </source>
</evidence>
<dbReference type="InterPro" id="IPR000160">
    <property type="entry name" value="GGDEF_dom"/>
</dbReference>
<dbReference type="PROSITE" id="PS50112">
    <property type="entry name" value="PAS"/>
    <property type="match status" value="1"/>
</dbReference>
<dbReference type="InterPro" id="IPR001633">
    <property type="entry name" value="EAL_dom"/>
</dbReference>
<proteinExistence type="predicted"/>
<dbReference type="SUPFAM" id="SSF55073">
    <property type="entry name" value="Nucleotide cyclase"/>
    <property type="match status" value="1"/>
</dbReference>
<dbReference type="PROSITE" id="PS50887">
    <property type="entry name" value="GGDEF"/>
    <property type="match status" value="1"/>
</dbReference>
<feature type="transmembrane region" description="Helical" evidence="1">
    <location>
        <begin position="32"/>
        <end position="52"/>
    </location>
</feature>
<dbReference type="InterPro" id="IPR043128">
    <property type="entry name" value="Rev_trsase/Diguanyl_cyclase"/>
</dbReference>
<dbReference type="PANTHER" id="PTHR44757:SF2">
    <property type="entry name" value="BIOFILM ARCHITECTURE MAINTENANCE PROTEIN MBAA"/>
    <property type="match status" value="1"/>
</dbReference>
<dbReference type="SMART" id="SM00052">
    <property type="entry name" value="EAL"/>
    <property type="match status" value="1"/>
</dbReference>
<dbReference type="CDD" id="cd01948">
    <property type="entry name" value="EAL"/>
    <property type="match status" value="1"/>
</dbReference>
<dbReference type="Pfam" id="PF13426">
    <property type="entry name" value="PAS_9"/>
    <property type="match status" value="1"/>
</dbReference>
<dbReference type="InterPro" id="IPR000014">
    <property type="entry name" value="PAS"/>
</dbReference>
<feature type="transmembrane region" description="Helical" evidence="1">
    <location>
        <begin position="98"/>
        <end position="119"/>
    </location>
</feature>
<dbReference type="SMART" id="SM00267">
    <property type="entry name" value="GGDEF"/>
    <property type="match status" value="1"/>
</dbReference>
<dbReference type="EMBL" id="JAQIBD010000002">
    <property type="protein sequence ID" value="MDM5271751.1"/>
    <property type="molecule type" value="Genomic_DNA"/>
</dbReference>
<evidence type="ECO:0000259" key="2">
    <source>
        <dbReference type="PROSITE" id="PS50112"/>
    </source>
</evidence>
<dbReference type="PANTHER" id="PTHR44757">
    <property type="entry name" value="DIGUANYLATE CYCLASE DGCP"/>
    <property type="match status" value="1"/>
</dbReference>
<dbReference type="CDD" id="cd00130">
    <property type="entry name" value="PAS"/>
    <property type="match status" value="1"/>
</dbReference>
<dbReference type="CDD" id="cd01949">
    <property type="entry name" value="GGDEF"/>
    <property type="match status" value="1"/>
</dbReference>
<keyword evidence="1" id="KW-1133">Transmembrane helix</keyword>
<name>A0ABT7QY57_9BACT</name>
<dbReference type="InterPro" id="IPR035965">
    <property type="entry name" value="PAS-like_dom_sf"/>
</dbReference>
<dbReference type="PROSITE" id="PS50883">
    <property type="entry name" value="EAL"/>
    <property type="match status" value="1"/>
</dbReference>
<dbReference type="Gene3D" id="3.20.20.450">
    <property type="entry name" value="EAL domain"/>
    <property type="match status" value="1"/>
</dbReference>
<dbReference type="SUPFAM" id="SSF55785">
    <property type="entry name" value="PYP-like sensor domain (PAS domain)"/>
    <property type="match status" value="1"/>
</dbReference>
<dbReference type="InterPro" id="IPR029787">
    <property type="entry name" value="Nucleotide_cyclase"/>
</dbReference>
<feature type="domain" description="PAS" evidence="2">
    <location>
        <begin position="219"/>
        <end position="263"/>
    </location>
</feature>
<dbReference type="Gene3D" id="3.30.450.20">
    <property type="entry name" value="PAS domain"/>
    <property type="match status" value="1"/>
</dbReference>
<dbReference type="Gene3D" id="3.30.70.270">
    <property type="match status" value="1"/>
</dbReference>
<dbReference type="Pfam" id="PF00990">
    <property type="entry name" value="GGDEF"/>
    <property type="match status" value="1"/>
</dbReference>
<dbReference type="SMART" id="SM00091">
    <property type="entry name" value="PAS"/>
    <property type="match status" value="1"/>
</dbReference>
<evidence type="ECO:0000313" key="5">
    <source>
        <dbReference type="EMBL" id="MDM5271751.1"/>
    </source>
</evidence>
<feature type="transmembrane region" description="Helical" evidence="1">
    <location>
        <begin position="151"/>
        <end position="167"/>
    </location>
</feature>
<dbReference type="RefSeq" id="WP_289413478.1">
    <property type="nucleotide sequence ID" value="NZ_JAQIBD010000002.1"/>
</dbReference>
<feature type="domain" description="EAL" evidence="3">
    <location>
        <begin position="518"/>
        <end position="774"/>
    </location>
</feature>
<dbReference type="NCBIfam" id="TIGR00254">
    <property type="entry name" value="GGDEF"/>
    <property type="match status" value="1"/>
</dbReference>
<feature type="transmembrane region" description="Helical" evidence="1">
    <location>
        <begin position="125"/>
        <end position="144"/>
    </location>
</feature>
<keyword evidence="6" id="KW-1185">Reference proteome</keyword>
<evidence type="ECO:0000259" key="3">
    <source>
        <dbReference type="PROSITE" id="PS50883"/>
    </source>
</evidence>
<sequence length="774" mass="89976">MMRFDQLKRWGFSQTQLSEDINKKLLDQLYLYAKKGMLALLVLTSIITFFMFDIVPEYLLYPWFFASMGITLSRMYDTYYYLKHDCSSKQFRTWYNKFAYKALFTAILWGSMPILFLPYADSSSLHLLIAMLILGLSGGAMNSLSADRNLATIYLSILLLPLGFYFIFQGTLIGTITFFLILLYLITLFSVNRNASISLVETYQKEEDLTKAKKELFTKQDELNNLFQQTPIGVFYFDLDLHIIDCNSAFLKMFNSTSKELIGFDLNRIIDKRPLEIIKKSLIDGPQVYQGPYVSLKGIELWVEAKCSPLLNNDGELIGGIVLLENKTKEKSVNDELTYMARHDELTSLHNRRSFKEYMLSLANEELHKTHFSILFYLDLNQFKQINDSLGHMMGDQLLVLVSQRLKVLAGTEYFLSRLGGDEFTLIIPFCATDYQEAHRISEIFGEKIQKLFIDAFIINELHLYIKSSIGIVIIEPNTNNIEELIRYADISMYQAKREGSNRFSYYNSKLDQKRKALFQLQHELNQAISREELQLYYQPIVNIEDNSLRACEALLRWNHPTQGRLAPSTFIDLAIESGLIDDIGWWAIEHVCKQISDWKQQGKYHLKYVSININAKQLQRYGFIDRFFEVLDLYGVKSSEIKLEITERSLIDNFKQTNTVIRQLQSHGVRCAIDDFGIGYSSLSYLQKLSFSVLKIDREFIKDILINPEERFLVESIIKIAKRFHYRIVVEGIETEEQKRIIQEMDPKISYQGYLCSPPVSAEILEQKFLNVL</sequence>
<dbReference type="Pfam" id="PF00563">
    <property type="entry name" value="EAL"/>
    <property type="match status" value="1"/>
</dbReference>
<protein>
    <submittedName>
        <fullName evidence="5">EAL domain-containing protein</fullName>
    </submittedName>
</protein>
<gene>
    <name evidence="5" type="ORF">PGH07_06150</name>
</gene>
<comment type="caution">
    <text evidence="5">The sequence shown here is derived from an EMBL/GenBank/DDBJ whole genome shotgun (WGS) entry which is preliminary data.</text>
</comment>
<feature type="transmembrane region" description="Helical" evidence="1">
    <location>
        <begin position="58"/>
        <end position="77"/>
    </location>
</feature>
<reference evidence="5" key="1">
    <citation type="submission" date="2023-01" db="EMBL/GenBank/DDBJ databases">
        <title>Sulfurovum sp. zt1-1 genome assembly.</title>
        <authorList>
            <person name="Wang J."/>
        </authorList>
    </citation>
    <scope>NUCLEOTIDE SEQUENCE</scope>
    <source>
        <strain evidence="5">Zt1-1</strain>
    </source>
</reference>
<organism evidence="5 6">
    <name type="scientific">Sulfurovum zhangzhouensis</name>
    <dbReference type="NCBI Taxonomy" id="3019067"/>
    <lineage>
        <taxon>Bacteria</taxon>
        <taxon>Pseudomonadati</taxon>
        <taxon>Campylobacterota</taxon>
        <taxon>Epsilonproteobacteria</taxon>
        <taxon>Campylobacterales</taxon>
        <taxon>Sulfurovaceae</taxon>
        <taxon>Sulfurovum</taxon>
    </lineage>
</organism>
<keyword evidence="1" id="KW-0812">Transmembrane</keyword>
<dbReference type="InterPro" id="IPR035919">
    <property type="entry name" value="EAL_sf"/>
</dbReference>
<evidence type="ECO:0000256" key="1">
    <source>
        <dbReference type="SAM" id="Phobius"/>
    </source>
</evidence>
<dbReference type="Proteomes" id="UP001169069">
    <property type="component" value="Unassembled WGS sequence"/>
</dbReference>
<accession>A0ABT7QY57</accession>
<dbReference type="SUPFAM" id="SSF141868">
    <property type="entry name" value="EAL domain-like"/>
    <property type="match status" value="1"/>
</dbReference>
<dbReference type="NCBIfam" id="TIGR00229">
    <property type="entry name" value="sensory_box"/>
    <property type="match status" value="1"/>
</dbReference>
<keyword evidence="1" id="KW-0472">Membrane</keyword>
<dbReference type="InterPro" id="IPR052155">
    <property type="entry name" value="Biofilm_reg_signaling"/>
</dbReference>
<feature type="domain" description="GGDEF" evidence="4">
    <location>
        <begin position="371"/>
        <end position="509"/>
    </location>
</feature>